<dbReference type="EMBL" id="CP101620">
    <property type="protein sequence ID" value="UTY38070.1"/>
    <property type="molecule type" value="Genomic_DNA"/>
</dbReference>
<name>A0ABY5I252_9FIRM</name>
<reference evidence="2" key="1">
    <citation type="submission" date="2022-07" db="EMBL/GenBank/DDBJ databases">
        <title>Faecal culturing of patients with breast cancer.</title>
        <authorList>
            <person name="Teng N.M.Y."/>
            <person name="Kiu R."/>
            <person name="Evans R."/>
            <person name="Baker D.J."/>
            <person name="Zenner C."/>
            <person name="Robinson S.D."/>
            <person name="Hall L.J."/>
        </authorList>
    </citation>
    <scope>NUCLEOTIDE SEQUENCE</scope>
    <source>
        <strain evidence="2">LH1062</strain>
    </source>
</reference>
<protein>
    <submittedName>
        <fullName evidence="2">Uncharacterized protein</fullName>
    </submittedName>
</protein>
<evidence type="ECO:0000256" key="1">
    <source>
        <dbReference type="SAM" id="Coils"/>
    </source>
</evidence>
<keyword evidence="1" id="KW-0175">Coiled coil</keyword>
<organism evidence="2 3">
    <name type="scientific">Allocoprobacillus halotolerans</name>
    <dbReference type="NCBI Taxonomy" id="2944914"/>
    <lineage>
        <taxon>Bacteria</taxon>
        <taxon>Bacillati</taxon>
        <taxon>Bacillota</taxon>
        <taxon>Erysipelotrichia</taxon>
        <taxon>Erysipelotrichales</taxon>
        <taxon>Erysipelotrichaceae</taxon>
        <taxon>Allocoprobacillus</taxon>
    </lineage>
</organism>
<keyword evidence="3" id="KW-1185">Reference proteome</keyword>
<proteinExistence type="predicted"/>
<dbReference type="Proteomes" id="UP001060112">
    <property type="component" value="Chromosome"/>
</dbReference>
<feature type="coiled-coil region" evidence="1">
    <location>
        <begin position="249"/>
        <end position="290"/>
    </location>
</feature>
<accession>A0ABY5I252</accession>
<gene>
    <name evidence="2" type="ORF">NMU03_10230</name>
</gene>
<evidence type="ECO:0000313" key="3">
    <source>
        <dbReference type="Proteomes" id="UP001060112"/>
    </source>
</evidence>
<sequence length="356" mass="42780">MLCYYVEFPTKHLTQDILIHMLLDWLEHSKNKMEGLSYDGRIPFQYQLDQKLLNIEIFEQQYLTLFFSTKDNHKNTHFIVEVIYDFVNEKIHLRFFKETFNESRYISAVSIPSLFKTIITSPYIQSDVYPFQAKAHRLKDIDIIKEIKTQTPLIYMRTKFIDANQLAREVLGLAHVCYCPRQKEEGCIEIIDEHGSRFYPLNKKIAYIHQIHEINELLRNAMIERYKDTMPSYETLYQNWVYHQQNSAIKNSQEYQEEFKEEIKRRQQEILELKEIYNMLLQDIEELKVKNSKLSQIHYHQESSLLCIDDIDKVSKYQKSLLQYIQNKAHNLETTHEIYRRLDILHALIKKNGGKL</sequence>
<evidence type="ECO:0000313" key="2">
    <source>
        <dbReference type="EMBL" id="UTY38070.1"/>
    </source>
</evidence>
<dbReference type="RefSeq" id="WP_290138135.1">
    <property type="nucleotide sequence ID" value="NZ_CP101620.1"/>
</dbReference>